<reference evidence="1" key="1">
    <citation type="submission" date="2022-12" db="EMBL/GenBank/DDBJ databases">
        <authorList>
            <person name="Alioto T."/>
            <person name="Alioto T."/>
            <person name="Gomez Garrido J."/>
        </authorList>
    </citation>
    <scope>NUCLEOTIDE SEQUENCE</scope>
</reference>
<name>A0AA35K011_9SAUR</name>
<gene>
    <name evidence="1" type="ORF">PODLI_1B034898</name>
</gene>
<organism evidence="1 2">
    <name type="scientific">Podarcis lilfordi</name>
    <name type="common">Lilford's wall lizard</name>
    <dbReference type="NCBI Taxonomy" id="74358"/>
    <lineage>
        <taxon>Eukaryota</taxon>
        <taxon>Metazoa</taxon>
        <taxon>Chordata</taxon>
        <taxon>Craniata</taxon>
        <taxon>Vertebrata</taxon>
        <taxon>Euteleostomi</taxon>
        <taxon>Lepidosauria</taxon>
        <taxon>Squamata</taxon>
        <taxon>Bifurcata</taxon>
        <taxon>Unidentata</taxon>
        <taxon>Episquamata</taxon>
        <taxon>Laterata</taxon>
        <taxon>Lacertibaenia</taxon>
        <taxon>Lacertidae</taxon>
        <taxon>Podarcis</taxon>
    </lineage>
</organism>
<evidence type="ECO:0000313" key="2">
    <source>
        <dbReference type="Proteomes" id="UP001178461"/>
    </source>
</evidence>
<protein>
    <submittedName>
        <fullName evidence="1">Uncharacterized protein</fullName>
    </submittedName>
</protein>
<dbReference type="EMBL" id="OX395128">
    <property type="protein sequence ID" value="CAI5769311.1"/>
    <property type="molecule type" value="Genomic_DNA"/>
</dbReference>
<dbReference type="AlphaFoldDB" id="A0AA35K011"/>
<proteinExistence type="predicted"/>
<accession>A0AA35K011</accession>
<evidence type="ECO:0000313" key="1">
    <source>
        <dbReference type="EMBL" id="CAI5769311.1"/>
    </source>
</evidence>
<keyword evidence="2" id="KW-1185">Reference proteome</keyword>
<sequence length="121" mass="13908">MIGCCDSPSALWDTRRRNRQQKDSQLPISMLSVVLKTAREFTQSKERRSPLFSIKEGNEGCTSSKELQPKFSFSSENSDCKINYACFYPRVLISLLLNEISPQEKSFSIHECNVHFKLRLA</sequence>
<dbReference type="Proteomes" id="UP001178461">
    <property type="component" value="Chromosome 3"/>
</dbReference>